<dbReference type="PANTHER" id="PTHR40068:SF1">
    <property type="entry name" value="TRANSCRIPTION REPRESSOR NIAR-RELATED"/>
    <property type="match status" value="1"/>
</dbReference>
<keyword evidence="1" id="KW-0533">Nickel</keyword>
<dbReference type="Gene3D" id="3.30.1340.20">
    <property type="entry name" value="3H domain"/>
    <property type="match status" value="1"/>
</dbReference>
<feature type="binding site" evidence="1">
    <location>
        <position position="145"/>
    </location>
    <ligand>
        <name>Ni(2+)</name>
        <dbReference type="ChEBI" id="CHEBI:49786"/>
    </ligand>
</feature>
<feature type="binding site" evidence="1">
    <location>
        <position position="147"/>
    </location>
    <ligand>
        <name>Ni(2+)</name>
        <dbReference type="ChEBI" id="CHEBI:49786"/>
    </ligand>
</feature>
<evidence type="ECO:0000313" key="5">
    <source>
        <dbReference type="Proteomes" id="UP000823921"/>
    </source>
</evidence>
<feature type="binding site" evidence="1">
    <location>
        <position position="86"/>
    </location>
    <ligand>
        <name>Ni(2+)</name>
        <dbReference type="ChEBI" id="CHEBI:49786"/>
    </ligand>
</feature>
<dbReference type="Pfam" id="PF08279">
    <property type="entry name" value="HTH_11"/>
    <property type="match status" value="1"/>
</dbReference>
<keyword evidence="1" id="KW-0479">Metal-binding</keyword>
<proteinExistence type="predicted"/>
<evidence type="ECO:0000259" key="2">
    <source>
        <dbReference type="Pfam" id="PF02829"/>
    </source>
</evidence>
<feature type="binding site" evidence="1">
    <location>
        <position position="78"/>
    </location>
    <ligand>
        <name>Ni(2+)</name>
        <dbReference type="ChEBI" id="CHEBI:49786"/>
    </ligand>
</feature>
<dbReference type="Pfam" id="PF02829">
    <property type="entry name" value="3H"/>
    <property type="match status" value="1"/>
</dbReference>
<accession>A0A9D2MLV2</accession>
<protein>
    <submittedName>
        <fullName evidence="4">Transcription repressor NadR</fullName>
    </submittedName>
</protein>
<sequence length="173" mass="18817">MERSAAQDRRKAVEQMLEEAGGPVSATALARRFSVSRQIIVGDVALLRAAGADIVATPRGYVLGRRPAGVERRVACVHAPEEMEAELNAIVDAGGEVADVIVEHPVYGQLTGILGVRSRYDVQEFLRRVAADSARPLSDLTGGIHLHTIRCKDEKTFQRIQNSLEKAGFLLDM</sequence>
<organism evidence="4 5">
    <name type="scientific">Candidatus Flavonifractor intestinigallinarum</name>
    <dbReference type="NCBI Taxonomy" id="2838586"/>
    <lineage>
        <taxon>Bacteria</taxon>
        <taxon>Bacillati</taxon>
        <taxon>Bacillota</taxon>
        <taxon>Clostridia</taxon>
        <taxon>Eubacteriales</taxon>
        <taxon>Oscillospiraceae</taxon>
        <taxon>Flavonifractor</taxon>
    </lineage>
</organism>
<dbReference type="Gene3D" id="1.10.10.10">
    <property type="entry name" value="Winged helix-like DNA-binding domain superfamily/Winged helix DNA-binding domain"/>
    <property type="match status" value="1"/>
</dbReference>
<dbReference type="SUPFAM" id="SSF75500">
    <property type="entry name" value="Putative transcriptional regulator TM1602, C-terminal domain"/>
    <property type="match status" value="1"/>
</dbReference>
<comment type="caution">
    <text evidence="4">The sequence shown here is derived from an EMBL/GenBank/DDBJ whole genome shotgun (WGS) entry which is preliminary data.</text>
</comment>
<evidence type="ECO:0000259" key="3">
    <source>
        <dbReference type="Pfam" id="PF08279"/>
    </source>
</evidence>
<reference evidence="4" key="2">
    <citation type="submission" date="2021-04" db="EMBL/GenBank/DDBJ databases">
        <authorList>
            <person name="Gilroy R."/>
        </authorList>
    </citation>
    <scope>NUCLEOTIDE SEQUENCE</scope>
    <source>
        <strain evidence="4">CHK192-8294</strain>
    </source>
</reference>
<dbReference type="AlphaFoldDB" id="A0A9D2MLV2"/>
<dbReference type="PANTHER" id="PTHR40068">
    <property type="entry name" value="TRANSCRIPTION REPRESSOR NIAR-RELATED"/>
    <property type="match status" value="1"/>
</dbReference>
<dbReference type="InterPro" id="IPR036388">
    <property type="entry name" value="WH-like_DNA-bd_sf"/>
</dbReference>
<dbReference type="InterPro" id="IPR013196">
    <property type="entry name" value="HTH_11"/>
</dbReference>
<dbReference type="SUPFAM" id="SSF46785">
    <property type="entry name" value="Winged helix' DNA-binding domain"/>
    <property type="match status" value="1"/>
</dbReference>
<dbReference type="InterPro" id="IPR035922">
    <property type="entry name" value="3H_dom_sf"/>
</dbReference>
<dbReference type="Proteomes" id="UP000823921">
    <property type="component" value="Unassembled WGS sequence"/>
</dbReference>
<dbReference type="InterPro" id="IPR026043">
    <property type="entry name" value="NadR"/>
</dbReference>
<dbReference type="PIRSF" id="PIRSF037847">
    <property type="entry name" value="NiaR"/>
    <property type="match status" value="1"/>
</dbReference>
<dbReference type="EMBL" id="DWXO01000061">
    <property type="protein sequence ID" value="HJB80547.1"/>
    <property type="molecule type" value="Genomic_DNA"/>
</dbReference>
<feature type="domain" description="3H" evidence="2">
    <location>
        <begin position="74"/>
        <end position="170"/>
    </location>
</feature>
<reference evidence="4" key="1">
    <citation type="journal article" date="2021" name="PeerJ">
        <title>Extensive microbial diversity within the chicken gut microbiome revealed by metagenomics and culture.</title>
        <authorList>
            <person name="Gilroy R."/>
            <person name="Ravi A."/>
            <person name="Getino M."/>
            <person name="Pursley I."/>
            <person name="Horton D.L."/>
            <person name="Alikhan N.F."/>
            <person name="Baker D."/>
            <person name="Gharbi K."/>
            <person name="Hall N."/>
            <person name="Watson M."/>
            <person name="Adriaenssens E.M."/>
            <person name="Foster-Nyarko E."/>
            <person name="Jarju S."/>
            <person name="Secka A."/>
            <person name="Antonio M."/>
            <person name="Oren A."/>
            <person name="Chaudhuri R.R."/>
            <person name="La Ragione R."/>
            <person name="Hildebrand F."/>
            <person name="Pallen M.J."/>
        </authorList>
    </citation>
    <scope>NUCLEOTIDE SEQUENCE</scope>
    <source>
        <strain evidence="4">CHK192-8294</strain>
    </source>
</reference>
<name>A0A9D2MLV2_9FIRM</name>
<evidence type="ECO:0000313" key="4">
    <source>
        <dbReference type="EMBL" id="HJB80547.1"/>
    </source>
</evidence>
<dbReference type="InterPro" id="IPR004173">
    <property type="entry name" value="3H_domain"/>
</dbReference>
<feature type="domain" description="Helix-turn-helix type 11" evidence="3">
    <location>
        <begin position="9"/>
        <end position="61"/>
    </location>
</feature>
<evidence type="ECO:0000256" key="1">
    <source>
        <dbReference type="PIRSR" id="PIRSR037847-1"/>
    </source>
</evidence>
<dbReference type="InterPro" id="IPR036390">
    <property type="entry name" value="WH_DNA-bd_sf"/>
</dbReference>
<gene>
    <name evidence="4" type="ORF">H9712_06150</name>
</gene>
<dbReference type="GO" id="GO:0046872">
    <property type="term" value="F:metal ion binding"/>
    <property type="evidence" value="ECO:0007669"/>
    <property type="project" value="UniProtKB-KW"/>
</dbReference>